<dbReference type="EMBL" id="SJPL01000001">
    <property type="protein sequence ID" value="TWT68064.1"/>
    <property type="molecule type" value="Genomic_DNA"/>
</dbReference>
<dbReference type="InterPro" id="IPR029058">
    <property type="entry name" value="AB_hydrolase_fold"/>
</dbReference>
<feature type="domain" description="4-O-methyl-glucuronoyl methylesterase-like" evidence="4">
    <location>
        <begin position="219"/>
        <end position="290"/>
    </location>
</feature>
<protein>
    <submittedName>
        <fullName evidence="5">Acetyl xylan esterase (AXE1)</fullName>
    </submittedName>
</protein>
<dbReference type="Proteomes" id="UP000317238">
    <property type="component" value="Unassembled WGS sequence"/>
</dbReference>
<dbReference type="GO" id="GO:0052689">
    <property type="term" value="F:carboxylic ester hydrolase activity"/>
    <property type="evidence" value="ECO:0007669"/>
    <property type="project" value="UniProtKB-KW"/>
</dbReference>
<keyword evidence="2" id="KW-0732">Signal</keyword>
<evidence type="ECO:0000313" key="6">
    <source>
        <dbReference type="Proteomes" id="UP000317238"/>
    </source>
</evidence>
<reference evidence="5 6" key="1">
    <citation type="submission" date="2019-02" db="EMBL/GenBank/DDBJ databases">
        <title>Deep-cultivation of Planctomycetes and their phenomic and genomic characterization uncovers novel biology.</title>
        <authorList>
            <person name="Wiegand S."/>
            <person name="Jogler M."/>
            <person name="Boedeker C."/>
            <person name="Pinto D."/>
            <person name="Vollmers J."/>
            <person name="Rivas-Marin E."/>
            <person name="Kohn T."/>
            <person name="Peeters S.H."/>
            <person name="Heuer A."/>
            <person name="Rast P."/>
            <person name="Oberbeckmann S."/>
            <person name="Bunk B."/>
            <person name="Jeske O."/>
            <person name="Meyerdierks A."/>
            <person name="Storesund J.E."/>
            <person name="Kallscheuer N."/>
            <person name="Luecker S."/>
            <person name="Lage O.M."/>
            <person name="Pohl T."/>
            <person name="Merkel B.J."/>
            <person name="Hornburger P."/>
            <person name="Mueller R.-W."/>
            <person name="Bruemmer F."/>
            <person name="Labrenz M."/>
            <person name="Spormann A.M."/>
            <person name="Op Den Camp H."/>
            <person name="Overmann J."/>
            <person name="Amann R."/>
            <person name="Jetten M.S.M."/>
            <person name="Mascher T."/>
            <person name="Medema M.H."/>
            <person name="Devos D.P."/>
            <person name="Kaster A.-K."/>
            <person name="Ovreas L."/>
            <person name="Rohde M."/>
            <person name="Galperin M.Y."/>
            <person name="Jogler C."/>
        </authorList>
    </citation>
    <scope>NUCLEOTIDE SEQUENCE [LARGE SCALE GENOMIC DNA]</scope>
    <source>
        <strain evidence="5 6">Pan14r</strain>
    </source>
</reference>
<evidence type="ECO:0000256" key="2">
    <source>
        <dbReference type="ARBA" id="ARBA00022729"/>
    </source>
</evidence>
<dbReference type="AlphaFoldDB" id="A0A5C5XYU8"/>
<dbReference type="PANTHER" id="PTHR22946:SF8">
    <property type="entry name" value="ACETYL XYLAN ESTERASE DOMAIN-CONTAINING PROTEIN"/>
    <property type="match status" value="1"/>
</dbReference>
<dbReference type="InterPro" id="IPR050261">
    <property type="entry name" value="FrsA_esterase"/>
</dbReference>
<organism evidence="5 6">
    <name type="scientific">Crateriforma conspicua</name>
    <dbReference type="NCBI Taxonomy" id="2527996"/>
    <lineage>
        <taxon>Bacteria</taxon>
        <taxon>Pseudomonadati</taxon>
        <taxon>Planctomycetota</taxon>
        <taxon>Planctomycetia</taxon>
        <taxon>Planctomycetales</taxon>
        <taxon>Planctomycetaceae</taxon>
        <taxon>Crateriforma</taxon>
    </lineage>
</organism>
<comment type="caution">
    <text evidence="5">The sequence shown here is derived from an EMBL/GenBank/DDBJ whole genome shotgun (WGS) entry which is preliminary data.</text>
</comment>
<dbReference type="Pfam" id="PF22244">
    <property type="entry name" value="GCE_fung"/>
    <property type="match status" value="1"/>
</dbReference>
<dbReference type="PANTHER" id="PTHR22946">
    <property type="entry name" value="DIENELACTONE HYDROLASE DOMAIN-CONTAINING PROTEIN-RELATED"/>
    <property type="match status" value="1"/>
</dbReference>
<evidence type="ECO:0000256" key="3">
    <source>
        <dbReference type="ARBA" id="ARBA00022801"/>
    </source>
</evidence>
<keyword evidence="1" id="KW-0719">Serine esterase</keyword>
<keyword evidence="6" id="KW-1185">Reference proteome</keyword>
<evidence type="ECO:0000313" key="5">
    <source>
        <dbReference type="EMBL" id="TWT68064.1"/>
    </source>
</evidence>
<gene>
    <name evidence="5" type="ORF">Pan14r_03020</name>
</gene>
<name>A0A5C5XYU8_9PLAN</name>
<accession>A0A5C5XYU8</accession>
<dbReference type="RefSeq" id="WP_197203211.1">
    <property type="nucleotide sequence ID" value="NZ_SJPL01000001.1"/>
</dbReference>
<keyword evidence="3" id="KW-0378">Hydrolase</keyword>
<dbReference type="SUPFAM" id="SSF53474">
    <property type="entry name" value="alpha/beta-Hydrolases"/>
    <property type="match status" value="1"/>
</dbReference>
<dbReference type="Gene3D" id="3.40.50.1820">
    <property type="entry name" value="alpha/beta hydrolase"/>
    <property type="match status" value="1"/>
</dbReference>
<evidence type="ECO:0000256" key="1">
    <source>
        <dbReference type="ARBA" id="ARBA00022487"/>
    </source>
</evidence>
<proteinExistence type="predicted"/>
<dbReference type="InterPro" id="IPR054579">
    <property type="entry name" value="GCE-like_dom"/>
</dbReference>
<evidence type="ECO:0000259" key="4">
    <source>
        <dbReference type="Pfam" id="PF22244"/>
    </source>
</evidence>
<sequence length="676" mass="74192">MMSHRLFSGGGWLAVALIICLSFASDLATSADEASTANVELKTLDDHFPFDVPDTVQQWNQRASTLRHRIRVATGLWPYPPKAPLKATIHGPVQHDGFMTEKVYFESFPGHFVTGQLFRPAAGNDLAVVDGKRPGVLSPHGHGGRTMQLSDDDLQKNLKTGGEKYEGSGRNPKYARCAHLARMGCVVFMFDMLGYADSQQIGFEVAHRHAKARPEESNRTAPCLYSVDAELNLQSIMGWQTWNAIRALDFLESLDDVDPDRLAVTGGSGGGTQTILLGALDDRVSVSFPNGMVSTSMQGGCYCENANYLRIGTGNVELAALFAPKPQGMTAADDWTRDMMSDGFPELVKLYTMLGQPKHVMCRPLLQFPHNYNYVTRETMYQWMATHLSLPPESPLVETDMVPPTEAETSVWNQQHPAPTDSGVPHERRVLAWWKQTADEALKASLPPYQVDAPERSLAKFRHDFGIPWSIMLTVPQESMKQAGRDAEQTTGADWGSDANDSVGTLIYCGQGDLPDELKAWLDQGYRLVRPEFDSSQDEQPIVANGKRYAGFTFGYNPPLVVRRSGHLAHLAAGIDGPVVLAGSGRHVAWVAGAAILAGSDVTECWLRPDGFRFAAVDDYTDAAFVPGAAKYGDLPVLVSLRAPHRLTIVDADDAVRKQVTATYRQADAMDRLTVK</sequence>